<organism evidence="1 2">
    <name type="scientific">Cylindrospermum stagnale PCC 7417</name>
    <dbReference type="NCBI Taxonomy" id="56107"/>
    <lineage>
        <taxon>Bacteria</taxon>
        <taxon>Bacillati</taxon>
        <taxon>Cyanobacteriota</taxon>
        <taxon>Cyanophyceae</taxon>
        <taxon>Nostocales</taxon>
        <taxon>Nostocaceae</taxon>
        <taxon>Cylindrospermum</taxon>
    </lineage>
</organism>
<dbReference type="HOGENOM" id="CLU_3097989_0_0_3"/>
<dbReference type="KEGG" id="csg:Cylst_3005"/>
<protein>
    <submittedName>
        <fullName evidence="1">Uncharacterized protein</fullName>
    </submittedName>
</protein>
<reference evidence="1 2" key="1">
    <citation type="submission" date="2012-06" db="EMBL/GenBank/DDBJ databases">
        <title>Finished chromosome of genome of Cylindrospermum stagnale PCC 7417.</title>
        <authorList>
            <consortium name="US DOE Joint Genome Institute"/>
            <person name="Gugger M."/>
            <person name="Coursin T."/>
            <person name="Rippka R."/>
            <person name="Tandeau De Marsac N."/>
            <person name="Huntemann M."/>
            <person name="Wei C.-L."/>
            <person name="Han J."/>
            <person name="Detter J.C."/>
            <person name="Han C."/>
            <person name="Tapia R."/>
            <person name="Chen A."/>
            <person name="Kyrpides N."/>
            <person name="Mavromatis K."/>
            <person name="Markowitz V."/>
            <person name="Szeto E."/>
            <person name="Ivanova N."/>
            <person name="Pagani I."/>
            <person name="Pati A."/>
            <person name="Goodwin L."/>
            <person name="Nordberg H.P."/>
            <person name="Cantor M.N."/>
            <person name="Hua S.X."/>
            <person name="Woyke T."/>
            <person name="Kerfeld C.A."/>
        </authorList>
    </citation>
    <scope>NUCLEOTIDE SEQUENCE [LARGE SCALE GENOMIC DNA]</scope>
    <source>
        <strain evidence="1 2">PCC 7417</strain>
    </source>
</reference>
<dbReference type="AlphaFoldDB" id="K9WZF2"/>
<sequence>MQESFIFSLLASNIPLSAKLSVSQGYAPALPILKAVIRSLKQQNLVNSDDG</sequence>
<gene>
    <name evidence="1" type="ORF">Cylst_3005</name>
</gene>
<evidence type="ECO:0000313" key="2">
    <source>
        <dbReference type="Proteomes" id="UP000010475"/>
    </source>
</evidence>
<dbReference type="Proteomes" id="UP000010475">
    <property type="component" value="Chromosome"/>
</dbReference>
<keyword evidence="2" id="KW-1185">Reference proteome</keyword>
<dbReference type="EMBL" id="CP003642">
    <property type="protein sequence ID" value="AFZ25176.1"/>
    <property type="molecule type" value="Genomic_DNA"/>
</dbReference>
<accession>K9WZF2</accession>
<proteinExistence type="predicted"/>
<name>K9WZF2_9NOST</name>
<evidence type="ECO:0000313" key="1">
    <source>
        <dbReference type="EMBL" id="AFZ25176.1"/>
    </source>
</evidence>